<accession>A0A948TGA1</accession>
<comment type="caution">
    <text evidence="2">The sequence shown here is derived from an EMBL/GenBank/DDBJ whole genome shotgun (WGS) entry which is preliminary data.</text>
</comment>
<dbReference type="Pfam" id="PF05893">
    <property type="entry name" value="LuxC"/>
    <property type="match status" value="1"/>
</dbReference>
<evidence type="ECO:0000313" key="2">
    <source>
        <dbReference type="EMBL" id="MBU3844344.1"/>
    </source>
</evidence>
<proteinExistence type="predicted"/>
<reference evidence="2" key="2">
    <citation type="submission" date="2021-04" db="EMBL/GenBank/DDBJ databases">
        <authorList>
            <person name="Gilroy R."/>
        </authorList>
    </citation>
    <scope>NUCLEOTIDE SEQUENCE</scope>
    <source>
        <strain evidence="2">378</strain>
    </source>
</reference>
<reference evidence="2" key="1">
    <citation type="journal article" date="2021" name="PeerJ">
        <title>Extensive microbial diversity within the chicken gut microbiome revealed by metagenomics and culture.</title>
        <authorList>
            <person name="Gilroy R."/>
            <person name="Ravi A."/>
            <person name="Getino M."/>
            <person name="Pursley I."/>
            <person name="Horton D.L."/>
            <person name="Alikhan N.F."/>
            <person name="Baker D."/>
            <person name="Gharbi K."/>
            <person name="Hall N."/>
            <person name="Watson M."/>
            <person name="Adriaenssens E.M."/>
            <person name="Foster-Nyarko E."/>
            <person name="Jarju S."/>
            <person name="Secka A."/>
            <person name="Antonio M."/>
            <person name="Oren A."/>
            <person name="Chaudhuri R.R."/>
            <person name="La Ragione R."/>
            <person name="Hildebrand F."/>
            <person name="Pallen M.J."/>
        </authorList>
    </citation>
    <scope>NUCLEOTIDE SEQUENCE</scope>
    <source>
        <strain evidence="2">378</strain>
    </source>
</reference>
<evidence type="ECO:0008006" key="4">
    <source>
        <dbReference type="Google" id="ProtNLM"/>
    </source>
</evidence>
<dbReference type="InterPro" id="IPR008670">
    <property type="entry name" value="CoA_reduct_LuxC"/>
</dbReference>
<name>A0A948TGA1_9GAMM</name>
<dbReference type="GO" id="GO:0008218">
    <property type="term" value="P:bioluminescence"/>
    <property type="evidence" value="ECO:0007669"/>
    <property type="project" value="InterPro"/>
</dbReference>
<gene>
    <name evidence="2" type="ORF">H9847_05675</name>
</gene>
<protein>
    <recommendedName>
        <fullName evidence="4">Long-chain-fatty-acyl-CoA reductase</fullName>
    </recommendedName>
</protein>
<keyword evidence="1" id="KW-0521">NADP</keyword>
<organism evidence="2 3">
    <name type="scientific">Candidatus Anaerobiospirillum pullicola</name>
    <dbReference type="NCBI Taxonomy" id="2838451"/>
    <lineage>
        <taxon>Bacteria</taxon>
        <taxon>Pseudomonadati</taxon>
        <taxon>Pseudomonadota</taxon>
        <taxon>Gammaproteobacteria</taxon>
        <taxon>Aeromonadales</taxon>
        <taxon>Succinivibrionaceae</taxon>
        <taxon>Anaerobiospirillum</taxon>
    </lineage>
</organism>
<dbReference type="AlphaFoldDB" id="A0A948TGA1"/>
<evidence type="ECO:0000313" key="3">
    <source>
        <dbReference type="Proteomes" id="UP000733611"/>
    </source>
</evidence>
<sequence>MPLYLVPAHPYALPYTTISPQNTMNTTDSALEAQLTWQVGDFATLLTIKEHGITPLPLFSPLVKDFFSAWSELLSTCQPALPDLRALGFFLRRRALEHMQQDYEDLAQRSLGVGVVFHSSPSNVPTNFAYSFVMGLLAGNCNLVRLPKKPFPQVDMICAQLNELLSREEFAALQPYCLFFSCASTPEALGPLSAMSKARVIFGGDDNIRKLHSYPLPPAGRDLAFADRYSLAVLNAATYNAAAESDQVRLAQSFFQDTYLNDQNACSSPAAVVWVGTKEGCTQAATVFWQKLHEHLHTQPYALQARPSLSKLEQVMVAAAENEVGTLEVAAGSDEVVTRVQLHTAKFSLQRYKGNSGLFYELAVKSLEEITPLISADCQSLLYYGFSGDELRDMVVSKRLVGIDRIVPIGQALRFTPVWDGVDMIAALSRQVSVL</sequence>
<dbReference type="Proteomes" id="UP000733611">
    <property type="component" value="Unassembled WGS sequence"/>
</dbReference>
<dbReference type="GO" id="GO:0003995">
    <property type="term" value="F:acyl-CoA dehydrogenase activity"/>
    <property type="evidence" value="ECO:0007669"/>
    <property type="project" value="InterPro"/>
</dbReference>
<dbReference type="EMBL" id="JAHLFE010000110">
    <property type="protein sequence ID" value="MBU3844344.1"/>
    <property type="molecule type" value="Genomic_DNA"/>
</dbReference>
<evidence type="ECO:0000256" key="1">
    <source>
        <dbReference type="ARBA" id="ARBA00022857"/>
    </source>
</evidence>